<proteinExistence type="predicted"/>
<reference evidence="1 2" key="1">
    <citation type="submission" date="2019-05" db="EMBL/GenBank/DDBJ databases">
        <title>Another draft genome of Portunus trituberculatus and its Hox gene families provides insights of decapod evolution.</title>
        <authorList>
            <person name="Jeong J.-H."/>
            <person name="Song I."/>
            <person name="Kim S."/>
            <person name="Choi T."/>
            <person name="Kim D."/>
            <person name="Ryu S."/>
            <person name="Kim W."/>
        </authorList>
    </citation>
    <scope>NUCLEOTIDE SEQUENCE [LARGE SCALE GENOMIC DNA]</scope>
    <source>
        <tissue evidence="1">Muscle</tissue>
    </source>
</reference>
<keyword evidence="2" id="KW-1185">Reference proteome</keyword>
<comment type="caution">
    <text evidence="1">The sequence shown here is derived from an EMBL/GenBank/DDBJ whole genome shotgun (WGS) entry which is preliminary data.</text>
</comment>
<name>A0A5B7D1F9_PORTR</name>
<evidence type="ECO:0000313" key="2">
    <source>
        <dbReference type="Proteomes" id="UP000324222"/>
    </source>
</evidence>
<gene>
    <name evidence="1" type="ORF">E2C01_007824</name>
</gene>
<evidence type="ECO:0000313" key="1">
    <source>
        <dbReference type="EMBL" id="MPC15041.1"/>
    </source>
</evidence>
<dbReference type="EMBL" id="VSRR010000398">
    <property type="protein sequence ID" value="MPC15041.1"/>
    <property type="molecule type" value="Genomic_DNA"/>
</dbReference>
<sequence length="165" mass="18077">MAVCSPSGKAHMLMWNAIWFNTYASTNSFTLLEPPRSANASTNAALITLLSRRSPALDRRGDKPRGRYGIQPSPTHCRTLADKSTNEPETLAKYPPCLGNVGVGDQPRGGPWHSGSNLPTSVCVDGNINVQLDDRSQAILQHGHFIHHKKISFEISVRFTTLQLS</sequence>
<organism evidence="1 2">
    <name type="scientific">Portunus trituberculatus</name>
    <name type="common">Swimming crab</name>
    <name type="synonym">Neptunus trituberculatus</name>
    <dbReference type="NCBI Taxonomy" id="210409"/>
    <lineage>
        <taxon>Eukaryota</taxon>
        <taxon>Metazoa</taxon>
        <taxon>Ecdysozoa</taxon>
        <taxon>Arthropoda</taxon>
        <taxon>Crustacea</taxon>
        <taxon>Multicrustacea</taxon>
        <taxon>Malacostraca</taxon>
        <taxon>Eumalacostraca</taxon>
        <taxon>Eucarida</taxon>
        <taxon>Decapoda</taxon>
        <taxon>Pleocyemata</taxon>
        <taxon>Brachyura</taxon>
        <taxon>Eubrachyura</taxon>
        <taxon>Portunoidea</taxon>
        <taxon>Portunidae</taxon>
        <taxon>Portuninae</taxon>
        <taxon>Portunus</taxon>
    </lineage>
</organism>
<accession>A0A5B7D1F9</accession>
<protein>
    <submittedName>
        <fullName evidence="1">Uncharacterized protein</fullName>
    </submittedName>
</protein>
<dbReference type="AlphaFoldDB" id="A0A5B7D1F9"/>
<dbReference type="Proteomes" id="UP000324222">
    <property type="component" value="Unassembled WGS sequence"/>
</dbReference>